<dbReference type="AlphaFoldDB" id="I4Z4Z9"/>
<dbReference type="Gene3D" id="3.40.190.10">
    <property type="entry name" value="Periplasmic binding protein-like II"/>
    <property type="match status" value="2"/>
</dbReference>
<dbReference type="HOGENOM" id="CLU_026228_8_0_4"/>
<dbReference type="PANTHER" id="PTHR30570:SF1">
    <property type="entry name" value="PHOSPHATE-BINDING PROTEIN PSTS"/>
    <property type="match status" value="1"/>
</dbReference>
<evidence type="ECO:0000313" key="6">
    <source>
        <dbReference type="Proteomes" id="UP000053899"/>
    </source>
</evidence>
<dbReference type="Gene3D" id="3.30.1330.60">
    <property type="entry name" value="OmpA-like domain"/>
    <property type="match status" value="1"/>
</dbReference>
<gene>
    <name evidence="5" type="ORF">LepocDRAFT_00000180</name>
</gene>
<evidence type="ECO:0000256" key="1">
    <source>
        <dbReference type="ARBA" id="ARBA00022729"/>
    </source>
</evidence>
<keyword evidence="1" id="KW-0732">Signal</keyword>
<accession>I4Z4Z9</accession>
<dbReference type="CDD" id="cd07185">
    <property type="entry name" value="OmpA_C-like"/>
    <property type="match status" value="1"/>
</dbReference>
<dbReference type="SUPFAM" id="SSF103088">
    <property type="entry name" value="OmpA-like"/>
    <property type="match status" value="1"/>
</dbReference>
<dbReference type="InterPro" id="IPR024370">
    <property type="entry name" value="PBP_domain"/>
</dbReference>
<dbReference type="RefSeq" id="WP_009453660.1">
    <property type="nucleotide sequence ID" value="NZ_JH660696.1"/>
</dbReference>
<dbReference type="Pfam" id="PF00691">
    <property type="entry name" value="OmpA"/>
    <property type="match status" value="1"/>
</dbReference>
<evidence type="ECO:0000259" key="4">
    <source>
        <dbReference type="PROSITE" id="PS51123"/>
    </source>
</evidence>
<sequence>MTHGICTNLPSACTHAEKRTQLPYDDSNSRCPKCGSPLLRVDESAGGGGKGKMNVLAIAIPLALVALGGGWWAMSGSGGGGGKTSASSTANAENTVLRLHGSDTVGTTLAPALLKAFLAQEGYTQIEQHPTKTVDEIVVTARGTDGVPVRIEVYGHGSGTGFADLSAGKADIAMSSRPIKKNELELTKALGNLNADGAEYVVALDGTAIVTHSTNAITRLSLAQLRDIFGGKITDWSKVGGKPGPIKLISRDEKSGTYDAFKGQVMGGADVDKSAKVADSGGVLSDLVAKDPQAIGFVAMNDIHQSKVVAISDGTHEPMRPTKLTVGAEDYPLTRRLFMYVPPMTTNALAVRFAEFAVSPEAQKVVDKAGFIGQAAEAVEAKGVATSSSAYNQLVEGSQRLSINLRFQPGSMTLDNKAERDMGRIAQLIGARGKKSEVMLLGFTDGTATAPCKVSQERAAAVSAELATYGVKAKVVYGFGAAVPMAADDTEAGRERNRRVEVWIADHPVQAPAAACKDPK</sequence>
<evidence type="ECO:0000256" key="2">
    <source>
        <dbReference type="PROSITE-ProRule" id="PRU00473"/>
    </source>
</evidence>
<dbReference type="InterPro" id="IPR050811">
    <property type="entry name" value="Phosphate_ABC_transporter"/>
</dbReference>
<keyword evidence="3" id="KW-1133">Transmembrane helix</keyword>
<dbReference type="CDD" id="cd13653">
    <property type="entry name" value="PBP2_phosphate_like_1"/>
    <property type="match status" value="1"/>
</dbReference>
<dbReference type="PROSITE" id="PS51123">
    <property type="entry name" value="OMPA_2"/>
    <property type="match status" value="1"/>
</dbReference>
<evidence type="ECO:0000256" key="3">
    <source>
        <dbReference type="SAM" id="Phobius"/>
    </source>
</evidence>
<reference evidence="5 6" key="1">
    <citation type="submission" date="2012-04" db="EMBL/GenBank/DDBJ databases">
        <title>Improved High-Quality Draft sequence of Leptothrix ochracea L12.</title>
        <authorList>
            <consortium name="US DOE Joint Genome Institute"/>
            <person name="Lucas S."/>
            <person name="Han J."/>
            <person name="Lapidus A."/>
            <person name="Cheng J.-F."/>
            <person name="Goodwin L."/>
            <person name="Pitluck S."/>
            <person name="Peters L."/>
            <person name="Zeytun A."/>
            <person name="Detter J.C."/>
            <person name="Han C."/>
            <person name="Tapia R."/>
            <person name="Land M."/>
            <person name="Hauser L."/>
            <person name="Kyrpides N."/>
            <person name="Ivanova N."/>
            <person name="Pagani I."/>
            <person name="Stepanauskas R."/>
            <person name="Masland D."/>
            <person name="Poulton N."/>
            <person name="Emerson D."/>
            <person name="Fleming E."/>
            <person name="Woyke T."/>
        </authorList>
    </citation>
    <scope>NUCLEOTIDE SEQUENCE [LARGE SCALE GENOMIC DNA]</scope>
    <source>
        <strain evidence="5 6">L12</strain>
    </source>
</reference>
<dbReference type="GO" id="GO:0016020">
    <property type="term" value="C:membrane"/>
    <property type="evidence" value="ECO:0007669"/>
    <property type="project" value="UniProtKB-UniRule"/>
</dbReference>
<dbReference type="PANTHER" id="PTHR30570">
    <property type="entry name" value="PERIPLASMIC PHOSPHATE BINDING COMPONENT OF PHOSPHATE ABC TRANSPORTER"/>
    <property type="match status" value="1"/>
</dbReference>
<protein>
    <submittedName>
        <fullName evidence="5">ABC-type phosphate transport system, periplasmic component</fullName>
    </submittedName>
</protein>
<keyword evidence="2 3" id="KW-0472">Membrane</keyword>
<dbReference type="Pfam" id="PF12849">
    <property type="entry name" value="PBP_like_2"/>
    <property type="match status" value="1"/>
</dbReference>
<evidence type="ECO:0000313" key="5">
    <source>
        <dbReference type="EMBL" id="EIM31291.1"/>
    </source>
</evidence>
<dbReference type="OrthoDB" id="4008270at2"/>
<dbReference type="GeneID" id="92352418"/>
<dbReference type="Proteomes" id="UP000053899">
    <property type="component" value="Unassembled WGS sequence"/>
</dbReference>
<organism evidence="5 6">
    <name type="scientific">Leptothrix ochracea L12</name>
    <dbReference type="NCBI Taxonomy" id="735332"/>
    <lineage>
        <taxon>Bacteria</taxon>
        <taxon>Pseudomonadati</taxon>
        <taxon>Pseudomonadota</taxon>
        <taxon>Betaproteobacteria</taxon>
        <taxon>Burkholderiales</taxon>
        <taxon>Sphaerotilaceae</taxon>
        <taxon>Leptothrix</taxon>
    </lineage>
</organism>
<feature type="transmembrane region" description="Helical" evidence="3">
    <location>
        <begin position="55"/>
        <end position="74"/>
    </location>
</feature>
<keyword evidence="3" id="KW-0812">Transmembrane</keyword>
<feature type="domain" description="OmpA-like" evidence="4">
    <location>
        <begin position="394"/>
        <end position="508"/>
    </location>
</feature>
<dbReference type="SUPFAM" id="SSF53850">
    <property type="entry name" value="Periplasmic binding protein-like II"/>
    <property type="match status" value="1"/>
</dbReference>
<keyword evidence="6" id="KW-1185">Reference proteome</keyword>
<dbReference type="InterPro" id="IPR006665">
    <property type="entry name" value="OmpA-like"/>
</dbReference>
<proteinExistence type="predicted"/>
<dbReference type="EMBL" id="JH660696">
    <property type="protein sequence ID" value="EIM31291.1"/>
    <property type="molecule type" value="Genomic_DNA"/>
</dbReference>
<name>I4Z4Z9_9BURK</name>
<dbReference type="InterPro" id="IPR036737">
    <property type="entry name" value="OmpA-like_sf"/>
</dbReference>